<evidence type="ECO:0000259" key="7">
    <source>
        <dbReference type="Pfam" id="PF17682"/>
    </source>
</evidence>
<protein>
    <submittedName>
        <fullName evidence="8">Tfc1p</fullName>
    </submittedName>
</protein>
<dbReference type="GO" id="GO:0000127">
    <property type="term" value="C:transcription factor TFIIIC complex"/>
    <property type="evidence" value="ECO:0007669"/>
    <property type="project" value="InterPro"/>
</dbReference>
<dbReference type="InterPro" id="IPR019136">
    <property type="entry name" value="TF_IIIC_su-5_HTH"/>
</dbReference>
<dbReference type="InterPro" id="IPR041499">
    <property type="entry name" value="Tfc1/Sfc1_N"/>
</dbReference>
<evidence type="ECO:0000256" key="2">
    <source>
        <dbReference type="ARBA" id="ARBA00023125"/>
    </source>
</evidence>
<gene>
    <name evidence="8" type="primary">TFC1</name>
    <name evidence="8" type="ORF">MVES_001108</name>
</gene>
<organism evidence="8 9">
    <name type="scientific">Malassezia vespertilionis</name>
    <dbReference type="NCBI Taxonomy" id="2020962"/>
    <lineage>
        <taxon>Eukaryota</taxon>
        <taxon>Fungi</taxon>
        <taxon>Dikarya</taxon>
        <taxon>Basidiomycota</taxon>
        <taxon>Ustilaginomycotina</taxon>
        <taxon>Malasseziomycetes</taxon>
        <taxon>Malasseziales</taxon>
        <taxon>Malasseziaceae</taxon>
        <taxon>Malassezia</taxon>
    </lineage>
</organism>
<keyword evidence="2" id="KW-0238">DNA-binding</keyword>
<keyword evidence="3" id="KW-0804">Transcription</keyword>
<dbReference type="InterPro" id="IPR042536">
    <property type="entry name" value="TFIIIC_tauA_Sfc1"/>
</dbReference>
<proteinExistence type="predicted"/>
<feature type="region of interest" description="Disordered" evidence="5">
    <location>
        <begin position="502"/>
        <end position="526"/>
    </location>
</feature>
<dbReference type="Pfam" id="PF09734">
    <property type="entry name" value="Tau95"/>
    <property type="match status" value="1"/>
</dbReference>
<dbReference type="PANTHER" id="PTHR13230">
    <property type="entry name" value="GENERAL TRANSCRIPTION FACTOR IIIC, POLYPEPTIDE 5"/>
    <property type="match status" value="1"/>
</dbReference>
<feature type="domain" description="Transcription factor IIIC subunit Tfc1/Sfc1 triple barrel" evidence="7">
    <location>
        <begin position="19"/>
        <end position="149"/>
    </location>
</feature>
<dbReference type="AlphaFoldDB" id="A0A2N1JF12"/>
<feature type="region of interest" description="Disordered" evidence="5">
    <location>
        <begin position="240"/>
        <end position="259"/>
    </location>
</feature>
<evidence type="ECO:0000256" key="5">
    <source>
        <dbReference type="SAM" id="MobiDB-lite"/>
    </source>
</evidence>
<dbReference type="GO" id="GO:0005634">
    <property type="term" value="C:nucleus"/>
    <property type="evidence" value="ECO:0007669"/>
    <property type="project" value="UniProtKB-SubCell"/>
</dbReference>
<evidence type="ECO:0000259" key="6">
    <source>
        <dbReference type="Pfam" id="PF09734"/>
    </source>
</evidence>
<evidence type="ECO:0000313" key="9">
    <source>
        <dbReference type="Proteomes" id="UP000232875"/>
    </source>
</evidence>
<dbReference type="Pfam" id="PF17682">
    <property type="entry name" value="Tau95_N"/>
    <property type="match status" value="1"/>
</dbReference>
<evidence type="ECO:0000313" key="8">
    <source>
        <dbReference type="EMBL" id="PKI85148.1"/>
    </source>
</evidence>
<evidence type="ECO:0000256" key="4">
    <source>
        <dbReference type="ARBA" id="ARBA00023242"/>
    </source>
</evidence>
<evidence type="ECO:0000256" key="1">
    <source>
        <dbReference type="ARBA" id="ARBA00004123"/>
    </source>
</evidence>
<dbReference type="Proteomes" id="UP000232875">
    <property type="component" value="Unassembled WGS sequence"/>
</dbReference>
<dbReference type="InterPro" id="IPR040454">
    <property type="entry name" value="TF_IIIC_Tfc1/Sfc1"/>
</dbReference>
<feature type="compositionally biased region" description="Basic and acidic residues" evidence="5">
    <location>
        <begin position="506"/>
        <end position="518"/>
    </location>
</feature>
<keyword evidence="4" id="KW-0539">Nucleus</keyword>
<dbReference type="OrthoDB" id="5598268at2759"/>
<reference evidence="8 9" key="1">
    <citation type="submission" date="2017-10" db="EMBL/GenBank/DDBJ databases">
        <title>A novel species of cold-tolerant Malassezia isolated from bats.</title>
        <authorList>
            <person name="Lorch J.M."/>
            <person name="Palmer J.M."/>
            <person name="Vanderwolf K.J."/>
            <person name="Schmidt K.Z."/>
            <person name="Verant M.L."/>
            <person name="Weller T.J."/>
            <person name="Blehert D.S."/>
        </authorList>
    </citation>
    <scope>NUCLEOTIDE SEQUENCE [LARGE SCALE GENOMIC DNA]</scope>
    <source>
        <strain evidence="8 9">NWHC:44797-103</strain>
    </source>
</reference>
<keyword evidence="9" id="KW-1185">Reference proteome</keyword>
<dbReference type="GO" id="GO:0001002">
    <property type="term" value="F:RNA polymerase III type 1 promoter sequence-specific DNA binding"/>
    <property type="evidence" value="ECO:0007669"/>
    <property type="project" value="TreeGrafter"/>
</dbReference>
<dbReference type="GO" id="GO:0006384">
    <property type="term" value="P:transcription initiation at RNA polymerase III promoter"/>
    <property type="evidence" value="ECO:0007669"/>
    <property type="project" value="InterPro"/>
</dbReference>
<dbReference type="EMBL" id="KZ454988">
    <property type="protein sequence ID" value="PKI85148.1"/>
    <property type="molecule type" value="Genomic_DNA"/>
</dbReference>
<accession>A0A2N1JF12</accession>
<evidence type="ECO:0000256" key="3">
    <source>
        <dbReference type="ARBA" id="ARBA00023163"/>
    </source>
</evidence>
<dbReference type="PANTHER" id="PTHR13230:SF5">
    <property type="entry name" value="GENERAL TRANSCRIPTION FACTOR 3C POLYPEPTIDE 5"/>
    <property type="match status" value="1"/>
</dbReference>
<sequence>MADARQSAPLWTMPASSFVTIEYPGIVGTSESSLEKALSTLSPYVKPGAGMSSAPSALAHLAHILSLGGKLVECRLAPLPGQAGDQMQMFRHPLLGDVVPGNGLVLRIRRRVLQRRMGECLETRKVYTVELLGPISTTIRFRRMADFAFRPTMPAGASEHPTLALHRALADLDVDAMRAYRFSTDAQEYQVEEDTADGKCMRSNLAMIPPPLFSRMELPFAYGYRQNPASSLQTVPYVTTSKRSRRTARKGSGDADTSGADQRILTRYLNRSRWRNMAPIALKYSEQAGAPTAPESSLAVMPLSERHEALLTQLRGHLDERPVWSRLSLMNQLTVSDARFVAQAKELFALVAYTFADGPWRDTLVRFGYDPRVHVESRFLQRIHLRGKAPRTPTTRGVFKTEYGDVSHAGRAALQKGASPDGMRPSTHIFDGKHVSISASTFQLCDITDPTLAPLIHVDGPGSLREVPNATTGWYADSAWDAIRSTISHRFHALLKDELNADNDSTWDRADAESSAHESEDDEDVP</sequence>
<dbReference type="GO" id="GO:0001003">
    <property type="term" value="F:RNA polymerase III type 2 promoter sequence-specific DNA binding"/>
    <property type="evidence" value="ECO:0007669"/>
    <property type="project" value="TreeGrafter"/>
</dbReference>
<name>A0A2N1JF12_9BASI</name>
<feature type="domain" description="Transcription factor IIIC subunit 5 HTH" evidence="6">
    <location>
        <begin position="207"/>
        <end position="386"/>
    </location>
</feature>
<dbReference type="STRING" id="2020962.A0A2N1JF12"/>
<comment type="subcellular location">
    <subcellularLocation>
        <location evidence="1">Nucleus</location>
    </subcellularLocation>
</comment>
<dbReference type="Gene3D" id="3.30.200.160">
    <property type="entry name" value="TFIIIC, subcomplex tauA, subunit Sfc1, barrel domain"/>
    <property type="match status" value="1"/>
</dbReference>